<dbReference type="GO" id="GO:0004638">
    <property type="term" value="F:phosphoribosylaminoimidazole carboxylase activity"/>
    <property type="evidence" value="ECO:0007669"/>
    <property type="project" value="InterPro"/>
</dbReference>
<dbReference type="PROSITE" id="PS50975">
    <property type="entry name" value="ATP_GRASP"/>
    <property type="match status" value="1"/>
</dbReference>
<proteinExistence type="inferred from homology"/>
<dbReference type="NCBIfam" id="NF004676">
    <property type="entry name" value="PRK06019.1-2"/>
    <property type="match status" value="1"/>
</dbReference>
<name>A0A916SG49_9HYPH</name>
<evidence type="ECO:0000256" key="6">
    <source>
        <dbReference type="RuleBase" id="RU361200"/>
    </source>
</evidence>
<feature type="binding site" evidence="5">
    <location>
        <begin position="181"/>
        <end position="184"/>
    </location>
    <ligand>
        <name>ATP</name>
        <dbReference type="ChEBI" id="CHEBI:30616"/>
    </ligand>
</feature>
<comment type="pathway">
    <text evidence="5 6">Purine metabolism; IMP biosynthesis via de novo pathway; 5-amino-1-(5-phospho-D-ribosyl)imidazole-4-carboxylate from 5-amino-1-(5-phospho-D-ribosyl)imidazole (N5-CAIR route): step 1/2.</text>
</comment>
<comment type="caution">
    <text evidence="8">The sequence shown here is derived from an EMBL/GenBank/DDBJ whole genome shotgun (WGS) entry which is preliminary data.</text>
</comment>
<feature type="domain" description="ATP-grasp" evidence="7">
    <location>
        <begin position="108"/>
        <end position="296"/>
    </location>
</feature>
<keyword evidence="3 5" id="KW-0658">Purine biosynthesis</keyword>
<evidence type="ECO:0000256" key="1">
    <source>
        <dbReference type="ARBA" id="ARBA00022598"/>
    </source>
</evidence>
<sequence length="375" mass="40266">MLKPGSTIGIIGGGQLGRMLAQAAARLGFHTVILEPQADCPAAQVANRQIVAAYDDKAALAELAEACDVITYEFENVPVEAAQRLAAEKLVFPPPIALEVSQDRFREKAFLNDSGIETAPWHLVSDTQSLAAGLFAIGGPAILKTRRLGYDGKGQVRLRGDGSDDLDAALDAIGHAPAILEGFVPFEREVSVIAARDRAGNSRTYDIAENVHASGILATSTVPASITPTTAARAREAAEKLMHALDYVGVMGLEFFVLKDGTLLANEFAPRVHNSGHWTEAACAISQFEQHIRAIADLPLGDTIRHSDCVMENLIGDDVARVPDILGEPQAVLNLYGKAEARPGRKMGHVTRIKHGPEKLETFRLRPCGIKYAKK</sequence>
<comment type="function">
    <text evidence="5">Catalyzes the ATP-dependent conversion of 5-aminoimidazole ribonucleotide (AIR) and HCO(3)(-) to N5-carboxyaminoimidazole ribonucleotide (N5-CAIR).</text>
</comment>
<dbReference type="Gene3D" id="3.30.470.20">
    <property type="entry name" value="ATP-grasp fold, B domain"/>
    <property type="match status" value="1"/>
</dbReference>
<evidence type="ECO:0000256" key="3">
    <source>
        <dbReference type="ARBA" id="ARBA00022755"/>
    </source>
</evidence>
<dbReference type="NCBIfam" id="TIGR01161">
    <property type="entry name" value="purK"/>
    <property type="match status" value="1"/>
</dbReference>
<feature type="binding site" evidence="5">
    <location>
        <position position="144"/>
    </location>
    <ligand>
        <name>ATP</name>
        <dbReference type="ChEBI" id="CHEBI:30616"/>
    </ligand>
</feature>
<dbReference type="InterPro" id="IPR013815">
    <property type="entry name" value="ATP_grasp_subdomain_1"/>
</dbReference>
<dbReference type="NCBIfam" id="NF004679">
    <property type="entry name" value="PRK06019.1-5"/>
    <property type="match status" value="1"/>
</dbReference>
<protein>
    <recommendedName>
        <fullName evidence="5 6">N5-carboxyaminoimidazole ribonucleotide synthase</fullName>
        <shortName evidence="5 6">N5-CAIR synthase</shortName>
        <ecNumber evidence="5 6">6.3.4.18</ecNumber>
    </recommendedName>
    <alternativeName>
        <fullName evidence="5 6">5-(carboxyamino)imidazole ribonucleotide synthetase</fullName>
    </alternativeName>
</protein>
<dbReference type="Proteomes" id="UP000646478">
    <property type="component" value="Unassembled WGS sequence"/>
</dbReference>
<feature type="binding site" evidence="5">
    <location>
        <position position="212"/>
    </location>
    <ligand>
        <name>ATP</name>
        <dbReference type="ChEBI" id="CHEBI:30616"/>
    </ligand>
</feature>
<dbReference type="GO" id="GO:0034028">
    <property type="term" value="F:5-(carboxyamino)imidazole ribonucleotide synthase activity"/>
    <property type="evidence" value="ECO:0007669"/>
    <property type="project" value="UniProtKB-UniRule"/>
</dbReference>
<dbReference type="HAMAP" id="MF_01928">
    <property type="entry name" value="PurK"/>
    <property type="match status" value="1"/>
</dbReference>
<feature type="binding site" evidence="5">
    <location>
        <position position="104"/>
    </location>
    <ligand>
        <name>ATP</name>
        <dbReference type="ChEBI" id="CHEBI:30616"/>
    </ligand>
</feature>
<comment type="catalytic activity">
    <reaction evidence="5 6">
        <text>5-amino-1-(5-phospho-beta-D-ribosyl)imidazole + hydrogencarbonate + ATP = 5-carboxyamino-1-(5-phospho-D-ribosyl)imidazole + ADP + phosphate + 2 H(+)</text>
        <dbReference type="Rhea" id="RHEA:19317"/>
        <dbReference type="ChEBI" id="CHEBI:15378"/>
        <dbReference type="ChEBI" id="CHEBI:17544"/>
        <dbReference type="ChEBI" id="CHEBI:30616"/>
        <dbReference type="ChEBI" id="CHEBI:43474"/>
        <dbReference type="ChEBI" id="CHEBI:58730"/>
        <dbReference type="ChEBI" id="CHEBI:137981"/>
        <dbReference type="ChEBI" id="CHEBI:456216"/>
        <dbReference type="EC" id="6.3.4.18"/>
    </reaction>
</comment>
<dbReference type="EMBL" id="BMHH01000009">
    <property type="protein sequence ID" value="GGA95676.1"/>
    <property type="molecule type" value="Genomic_DNA"/>
</dbReference>
<evidence type="ECO:0000256" key="4">
    <source>
        <dbReference type="ARBA" id="ARBA00022840"/>
    </source>
</evidence>
<dbReference type="InterPro" id="IPR016185">
    <property type="entry name" value="PreATP-grasp_dom_sf"/>
</dbReference>
<keyword evidence="4 5" id="KW-0067">ATP-binding</keyword>
<feature type="binding site" evidence="5">
    <location>
        <begin position="149"/>
        <end position="155"/>
    </location>
    <ligand>
        <name>ATP</name>
        <dbReference type="ChEBI" id="CHEBI:30616"/>
    </ligand>
</feature>
<evidence type="ECO:0000256" key="5">
    <source>
        <dbReference type="HAMAP-Rule" id="MF_01928"/>
    </source>
</evidence>
<dbReference type="Gene3D" id="3.40.50.20">
    <property type="match status" value="1"/>
</dbReference>
<dbReference type="PANTHER" id="PTHR11609:SF5">
    <property type="entry name" value="PHOSPHORIBOSYLAMINOIMIDAZOLE CARBOXYLASE"/>
    <property type="match status" value="1"/>
</dbReference>
<dbReference type="GO" id="GO:0046872">
    <property type="term" value="F:metal ion binding"/>
    <property type="evidence" value="ECO:0007669"/>
    <property type="project" value="InterPro"/>
</dbReference>
<dbReference type="Pfam" id="PF02222">
    <property type="entry name" value="ATP-grasp"/>
    <property type="match status" value="1"/>
</dbReference>
<dbReference type="RefSeq" id="WP_188824613.1">
    <property type="nucleotide sequence ID" value="NZ_BMHH01000009.1"/>
</dbReference>
<evidence type="ECO:0000259" key="7">
    <source>
        <dbReference type="PROSITE" id="PS50975"/>
    </source>
</evidence>
<dbReference type="InterPro" id="IPR011761">
    <property type="entry name" value="ATP-grasp"/>
</dbReference>
<dbReference type="Pfam" id="PF22660">
    <property type="entry name" value="RS_preATP-grasp-like"/>
    <property type="match status" value="1"/>
</dbReference>
<dbReference type="SUPFAM" id="SSF51246">
    <property type="entry name" value="Rudiment single hybrid motif"/>
    <property type="match status" value="1"/>
</dbReference>
<dbReference type="FunFam" id="3.40.50.20:FF:000016">
    <property type="entry name" value="N5-carboxyaminoimidazole ribonucleotide synthase"/>
    <property type="match status" value="1"/>
</dbReference>
<dbReference type="InterPro" id="IPR040686">
    <property type="entry name" value="PurK_C"/>
</dbReference>
<dbReference type="Pfam" id="PF17769">
    <property type="entry name" value="PurK_C"/>
    <property type="match status" value="1"/>
</dbReference>
<gene>
    <name evidence="5 6 8" type="primary">purK</name>
    <name evidence="8" type="ORF">GCM10011491_24990</name>
</gene>
<dbReference type="Gene3D" id="3.30.1490.20">
    <property type="entry name" value="ATP-grasp fold, A domain"/>
    <property type="match status" value="1"/>
</dbReference>
<dbReference type="AlphaFoldDB" id="A0A916SG49"/>
<evidence type="ECO:0000313" key="9">
    <source>
        <dbReference type="Proteomes" id="UP000646478"/>
    </source>
</evidence>
<feature type="binding site" evidence="5">
    <location>
        <begin position="266"/>
        <end position="267"/>
    </location>
    <ligand>
        <name>ATP</name>
        <dbReference type="ChEBI" id="CHEBI:30616"/>
    </ligand>
</feature>
<reference evidence="8" key="1">
    <citation type="journal article" date="2014" name="Int. J. Syst. Evol. Microbiol.">
        <title>Complete genome sequence of Corynebacterium casei LMG S-19264T (=DSM 44701T), isolated from a smear-ripened cheese.</title>
        <authorList>
            <consortium name="US DOE Joint Genome Institute (JGI-PGF)"/>
            <person name="Walter F."/>
            <person name="Albersmeier A."/>
            <person name="Kalinowski J."/>
            <person name="Ruckert C."/>
        </authorList>
    </citation>
    <scope>NUCLEOTIDE SEQUENCE</scope>
    <source>
        <strain evidence="8">CGMCC 1.15082</strain>
    </source>
</reference>
<keyword evidence="1 5" id="KW-0436">Ligase</keyword>
<dbReference type="NCBIfam" id="NF004675">
    <property type="entry name" value="PRK06019.1-1"/>
    <property type="match status" value="1"/>
</dbReference>
<dbReference type="InterPro" id="IPR005875">
    <property type="entry name" value="PurK"/>
</dbReference>
<dbReference type="EC" id="6.3.4.18" evidence="5 6"/>
<keyword evidence="9" id="KW-1185">Reference proteome</keyword>
<feature type="binding site" evidence="5">
    <location>
        <position position="189"/>
    </location>
    <ligand>
        <name>ATP</name>
        <dbReference type="ChEBI" id="CHEBI:30616"/>
    </ligand>
</feature>
<evidence type="ECO:0000256" key="2">
    <source>
        <dbReference type="ARBA" id="ARBA00022741"/>
    </source>
</evidence>
<dbReference type="InterPro" id="IPR054350">
    <property type="entry name" value="PurT/PurK_preATP-grasp"/>
</dbReference>
<dbReference type="PANTHER" id="PTHR11609">
    <property type="entry name" value="PURINE BIOSYNTHESIS PROTEIN 6/7, PUR6/7"/>
    <property type="match status" value="1"/>
</dbReference>
<dbReference type="GO" id="GO:0006189">
    <property type="term" value="P:'de novo' IMP biosynthetic process"/>
    <property type="evidence" value="ECO:0007669"/>
    <property type="project" value="UniProtKB-UniRule"/>
</dbReference>
<dbReference type="GO" id="GO:0005829">
    <property type="term" value="C:cytosol"/>
    <property type="evidence" value="ECO:0007669"/>
    <property type="project" value="TreeGrafter"/>
</dbReference>
<dbReference type="SUPFAM" id="SSF56059">
    <property type="entry name" value="Glutathione synthetase ATP-binding domain-like"/>
    <property type="match status" value="1"/>
</dbReference>
<comment type="similarity">
    <text evidence="5 6">Belongs to the PurK/PurT family.</text>
</comment>
<evidence type="ECO:0000313" key="8">
    <source>
        <dbReference type="EMBL" id="GGA95676.1"/>
    </source>
</evidence>
<dbReference type="SUPFAM" id="SSF52440">
    <property type="entry name" value="PreATP-grasp domain"/>
    <property type="match status" value="1"/>
</dbReference>
<keyword evidence="2 5" id="KW-0547">Nucleotide-binding</keyword>
<dbReference type="InterPro" id="IPR003135">
    <property type="entry name" value="ATP-grasp_carboxylate-amine"/>
</dbReference>
<comment type="subunit">
    <text evidence="5 6">Homodimer.</text>
</comment>
<dbReference type="InterPro" id="IPR011054">
    <property type="entry name" value="Rudment_hybrid_motif"/>
</dbReference>
<dbReference type="GO" id="GO:0005524">
    <property type="term" value="F:ATP binding"/>
    <property type="evidence" value="ECO:0007669"/>
    <property type="project" value="UniProtKB-UniRule"/>
</dbReference>
<comment type="function">
    <text evidence="6">Catalyzes the ATP-dependent conversion of 5-aminoimidazole ribonucleotide (AIR) and HCO(3)- to N5-carboxyaminoimidazole ribonucleotide (N5-CAIR).</text>
</comment>
<organism evidence="8 9">
    <name type="scientific">Brucella endophytica</name>
    <dbReference type="NCBI Taxonomy" id="1963359"/>
    <lineage>
        <taxon>Bacteria</taxon>
        <taxon>Pseudomonadati</taxon>
        <taxon>Pseudomonadota</taxon>
        <taxon>Alphaproteobacteria</taxon>
        <taxon>Hyphomicrobiales</taxon>
        <taxon>Brucellaceae</taxon>
        <taxon>Brucella/Ochrobactrum group</taxon>
        <taxon>Brucella</taxon>
    </lineage>
</organism>
<reference evidence="8" key="2">
    <citation type="submission" date="2020-09" db="EMBL/GenBank/DDBJ databases">
        <authorList>
            <person name="Sun Q."/>
            <person name="Zhou Y."/>
        </authorList>
    </citation>
    <scope>NUCLEOTIDE SEQUENCE</scope>
    <source>
        <strain evidence="8">CGMCC 1.15082</strain>
    </source>
</reference>
<accession>A0A916SG49</accession>